<feature type="domain" description="SF4 helicase" evidence="1">
    <location>
        <begin position="186"/>
        <end position="366"/>
    </location>
</feature>
<keyword evidence="2" id="KW-0378">Hydrolase</keyword>
<evidence type="ECO:0000259" key="1">
    <source>
        <dbReference type="Pfam" id="PF03796"/>
    </source>
</evidence>
<dbReference type="SUPFAM" id="SSF52540">
    <property type="entry name" value="P-loop containing nucleoside triphosphate hydrolases"/>
    <property type="match status" value="1"/>
</dbReference>
<dbReference type="GO" id="GO:0006260">
    <property type="term" value="P:DNA replication"/>
    <property type="evidence" value="ECO:0007669"/>
    <property type="project" value="InterPro"/>
</dbReference>
<reference evidence="3" key="1">
    <citation type="submission" date="2016-10" db="EMBL/GenBank/DDBJ databases">
        <authorList>
            <person name="Varghese N."/>
            <person name="Submissions S."/>
        </authorList>
    </citation>
    <scope>NUCLEOTIDE SEQUENCE [LARGE SCALE GENOMIC DNA]</scope>
    <source>
        <strain evidence="3">CGMCC 1.1761</strain>
    </source>
</reference>
<dbReference type="Pfam" id="PF03796">
    <property type="entry name" value="DnaB_C"/>
    <property type="match status" value="1"/>
</dbReference>
<dbReference type="Gene3D" id="3.40.50.300">
    <property type="entry name" value="P-loop containing nucleotide triphosphate hydrolases"/>
    <property type="match status" value="1"/>
</dbReference>
<protein>
    <submittedName>
        <fullName evidence="2">Replicative DNA helicase</fullName>
    </submittedName>
</protein>
<keyword evidence="2" id="KW-0547">Nucleotide-binding</keyword>
<dbReference type="RefSeq" id="WP_091444209.1">
    <property type="nucleotide sequence ID" value="NZ_FMTP01000010.1"/>
</dbReference>
<evidence type="ECO:0000313" key="2">
    <source>
        <dbReference type="EMBL" id="SCW95722.1"/>
    </source>
</evidence>
<keyword evidence="2" id="KW-0347">Helicase</keyword>
<dbReference type="GO" id="GO:0003678">
    <property type="term" value="F:DNA helicase activity"/>
    <property type="evidence" value="ECO:0007669"/>
    <property type="project" value="InterPro"/>
</dbReference>
<sequence>MSDAEASAQYDFDVQFQHKIASLLMRDSVFAMRTKDLIKPEYFAEAAVGTMVGIVQEHIKVYKTVPDMKILPTILKDALARKRIRPDMLDGIKAIIREAMTADLSNPDFVTDKVASFAKHQAIEQAIMASLPLLEKGEFDKIAQLMKEAGQVGAVLDGGDYDYWQEIGNRTQLRKDLAAGKVVRNGITTGYSEIDGLLFHAGWGRKELSCMMGPAKAGKSMSLGDFGKNAALAGYNVLYDSLEVAKEIIADRTDAALTSTLMRELHKSADDVDRLVRAAATRAGHMKFRDHASGTLKPSTLHRLIEDYRSDGIIFDLVIVDYADIMAAEYRSDSLQENLRTIYIDLRAIAHEFNIALLTATQTNRDGAKAVTAKATDVGDDWNKARTVDIMIGISATDAEKTAGEARLSWLLSRNTEDGFSIKIRQDRSKMQFLTKVLGRI</sequence>
<dbReference type="GO" id="GO:0005524">
    <property type="term" value="F:ATP binding"/>
    <property type="evidence" value="ECO:0007669"/>
    <property type="project" value="InterPro"/>
</dbReference>
<dbReference type="Proteomes" id="UP000198889">
    <property type="component" value="Unassembled WGS sequence"/>
</dbReference>
<evidence type="ECO:0000313" key="3">
    <source>
        <dbReference type="Proteomes" id="UP000198889"/>
    </source>
</evidence>
<dbReference type="STRING" id="177413.SAMN05660859_0101"/>
<dbReference type="EMBL" id="FMTP01000010">
    <property type="protein sequence ID" value="SCW95722.1"/>
    <property type="molecule type" value="Genomic_DNA"/>
</dbReference>
<gene>
    <name evidence="2" type="ORF">SAMN05660859_0101</name>
</gene>
<keyword evidence="2" id="KW-0067">ATP-binding</keyword>
<name>A0A1G4UQ17_9HYPH</name>
<keyword evidence="3" id="KW-1185">Reference proteome</keyword>
<dbReference type="InterPro" id="IPR027417">
    <property type="entry name" value="P-loop_NTPase"/>
</dbReference>
<accession>A0A1G4UQ17</accession>
<organism evidence="2 3">
    <name type="scientific">Ancylobacter rudongensis</name>
    <dbReference type="NCBI Taxonomy" id="177413"/>
    <lineage>
        <taxon>Bacteria</taxon>
        <taxon>Pseudomonadati</taxon>
        <taxon>Pseudomonadota</taxon>
        <taxon>Alphaproteobacteria</taxon>
        <taxon>Hyphomicrobiales</taxon>
        <taxon>Xanthobacteraceae</taxon>
        <taxon>Ancylobacter</taxon>
    </lineage>
</organism>
<dbReference type="AlphaFoldDB" id="A0A1G4UQ17"/>
<dbReference type="InterPro" id="IPR007694">
    <property type="entry name" value="DNA_helicase_DnaB-like_C"/>
</dbReference>
<proteinExistence type="predicted"/>